<comment type="caution">
    <text evidence="1">The sequence shown here is derived from an EMBL/GenBank/DDBJ whole genome shotgun (WGS) entry which is preliminary data.</text>
</comment>
<organism evidence="1 2">
    <name type="scientific">Caballeronia udeis</name>
    <dbReference type="NCBI Taxonomy" id="1232866"/>
    <lineage>
        <taxon>Bacteria</taxon>
        <taxon>Pseudomonadati</taxon>
        <taxon>Pseudomonadota</taxon>
        <taxon>Betaproteobacteria</taxon>
        <taxon>Burkholderiales</taxon>
        <taxon>Burkholderiaceae</taxon>
        <taxon>Caballeronia</taxon>
    </lineage>
</organism>
<dbReference type="EMBL" id="JBIYDN010000014">
    <property type="protein sequence ID" value="MFK4444423.1"/>
    <property type="molecule type" value="Genomic_DNA"/>
</dbReference>
<proteinExistence type="predicted"/>
<name>A0ABW8ML74_9BURK</name>
<keyword evidence="2" id="KW-1185">Reference proteome</keyword>
<reference evidence="1 2" key="1">
    <citation type="submission" date="2024-10" db="EMBL/GenBank/DDBJ databases">
        <authorList>
            <person name="Deangelis K."/>
            <person name="Huntemann M."/>
            <person name="Clum A."/>
            <person name="Wang J."/>
            <person name="Palaniappan K."/>
            <person name="Ritter S."/>
            <person name="Chen I.-M."/>
            <person name="Stamatis D."/>
            <person name="Reddy T."/>
            <person name="O'Malley R."/>
            <person name="Daum C."/>
            <person name="Ng V."/>
            <person name="Ivanova N."/>
            <person name="Kyrpides N."/>
            <person name="Woyke T."/>
        </authorList>
    </citation>
    <scope>NUCLEOTIDE SEQUENCE [LARGE SCALE GENOMIC DNA]</scope>
    <source>
        <strain evidence="1 2">GAS97</strain>
    </source>
</reference>
<accession>A0ABW8ML74</accession>
<evidence type="ECO:0000313" key="2">
    <source>
        <dbReference type="Proteomes" id="UP001620514"/>
    </source>
</evidence>
<protein>
    <submittedName>
        <fullName evidence="1">Uncharacterized protein</fullName>
    </submittedName>
</protein>
<sequence>MALAPVAAEAGRCGKKIFDYPPHRSTTVLKRLFLIVRMRKTNARRVQFRHGIVT</sequence>
<dbReference type="Proteomes" id="UP001620514">
    <property type="component" value="Unassembled WGS sequence"/>
</dbReference>
<gene>
    <name evidence="1" type="ORF">ABH943_004445</name>
</gene>
<evidence type="ECO:0000313" key="1">
    <source>
        <dbReference type="EMBL" id="MFK4444423.1"/>
    </source>
</evidence>
<reference evidence="1 2" key="2">
    <citation type="submission" date="2024-11" db="EMBL/GenBank/DDBJ databases">
        <title>Using genomics to understand microbial adaptation to soil warming.</title>
        <authorList>
            <person name="Deangelis K.M. PhD."/>
        </authorList>
    </citation>
    <scope>NUCLEOTIDE SEQUENCE [LARGE SCALE GENOMIC DNA]</scope>
    <source>
        <strain evidence="1 2">GAS97</strain>
    </source>
</reference>